<dbReference type="Pfam" id="PF00656">
    <property type="entry name" value="Peptidase_C14"/>
    <property type="match status" value="1"/>
</dbReference>
<proteinExistence type="predicted"/>
<dbReference type="GO" id="GO:0004197">
    <property type="term" value="F:cysteine-type endopeptidase activity"/>
    <property type="evidence" value="ECO:0007669"/>
    <property type="project" value="InterPro"/>
</dbReference>
<evidence type="ECO:0000313" key="3">
    <source>
        <dbReference type="Proteomes" id="UP000245535"/>
    </source>
</evidence>
<dbReference type="Proteomes" id="UP000245535">
    <property type="component" value="Unassembled WGS sequence"/>
</dbReference>
<sequence length="404" mass="45883">MKSRINTTLKVLLFVGGFLFFGGNSFAQTFHAFLLASTLDPSIGSSCQQDFDRMEVEFATIANANNLEIKKYYLEGKNFSKEKLMEQLDKLECGPEDIVFFYYSGHGARSTTDASRWPQMFLSTVRLDRHYYPLEFVQEEIAKKNPKFQIVMADCCNEILPGLSHKIASRGGGSLVDDINESFDVYKNLFKMPAGKIIATSSSPGEQAFGDREGGFFTRSFLDAVQKSVMAAQPITWGDLMANTKKSTMDMCYDPYFFTPQYEIKLEEKVEEPEPEPVLASTENTVQEEIALEALSVDMTYNNEDVIENPLKDLLGILVSSDKAKSERIKLIKPTLEKVFAHENVKVTVFGRDGKTILDREPAQKFVKRLALSPNLVHLIEIRSKKDHKGRYTELDVHEYYKRQ</sequence>
<accession>A0A315ZBD6</accession>
<dbReference type="RefSeq" id="WP_109617015.1">
    <property type="nucleotide sequence ID" value="NZ_QGDO01000002.1"/>
</dbReference>
<dbReference type="OrthoDB" id="976354at2"/>
<evidence type="ECO:0000313" key="2">
    <source>
        <dbReference type="EMBL" id="PWJ42896.1"/>
    </source>
</evidence>
<name>A0A315ZBD6_SEDFL</name>
<dbReference type="EMBL" id="QGDO01000002">
    <property type="protein sequence ID" value="PWJ42896.1"/>
    <property type="molecule type" value="Genomic_DNA"/>
</dbReference>
<dbReference type="GO" id="GO:0006508">
    <property type="term" value="P:proteolysis"/>
    <property type="evidence" value="ECO:0007669"/>
    <property type="project" value="InterPro"/>
</dbReference>
<dbReference type="InterPro" id="IPR011600">
    <property type="entry name" value="Pept_C14_caspase"/>
</dbReference>
<protein>
    <submittedName>
        <fullName evidence="2">Caspase domain-containing protein</fullName>
    </submittedName>
</protein>
<reference evidence="2 3" key="1">
    <citation type="submission" date="2018-03" db="EMBL/GenBank/DDBJ databases">
        <title>Genomic Encyclopedia of Archaeal and Bacterial Type Strains, Phase II (KMG-II): from individual species to whole genera.</title>
        <authorList>
            <person name="Goeker M."/>
        </authorList>
    </citation>
    <scope>NUCLEOTIDE SEQUENCE [LARGE SCALE GENOMIC DNA]</scope>
    <source>
        <strain evidence="2 3">DSM 28229</strain>
    </source>
</reference>
<comment type="caution">
    <text evidence="2">The sequence shown here is derived from an EMBL/GenBank/DDBJ whole genome shotgun (WGS) entry which is preliminary data.</text>
</comment>
<dbReference type="Gene3D" id="3.40.50.1460">
    <property type="match status" value="1"/>
</dbReference>
<keyword evidence="3" id="KW-1185">Reference proteome</keyword>
<dbReference type="SUPFAM" id="SSF52129">
    <property type="entry name" value="Caspase-like"/>
    <property type="match status" value="1"/>
</dbReference>
<dbReference type="InterPro" id="IPR029030">
    <property type="entry name" value="Caspase-like_dom_sf"/>
</dbReference>
<feature type="domain" description="Peptidase C14 caspase" evidence="1">
    <location>
        <begin position="76"/>
        <end position="228"/>
    </location>
</feature>
<gene>
    <name evidence="2" type="ORF">BC781_102442</name>
</gene>
<organism evidence="2 3">
    <name type="scientific">Sediminitomix flava</name>
    <dbReference type="NCBI Taxonomy" id="379075"/>
    <lineage>
        <taxon>Bacteria</taxon>
        <taxon>Pseudomonadati</taxon>
        <taxon>Bacteroidota</taxon>
        <taxon>Cytophagia</taxon>
        <taxon>Cytophagales</taxon>
        <taxon>Flammeovirgaceae</taxon>
        <taxon>Sediminitomix</taxon>
    </lineage>
</organism>
<evidence type="ECO:0000259" key="1">
    <source>
        <dbReference type="Pfam" id="PF00656"/>
    </source>
</evidence>
<dbReference type="AlphaFoldDB" id="A0A315ZBD6"/>